<reference evidence="3" key="1">
    <citation type="submission" date="2017-09" db="EMBL/GenBank/DDBJ databases">
        <title>Depth-based differentiation of microbial function through sediment-hosted aquifers and enrichment of novel symbionts in the deep terrestrial subsurface.</title>
        <authorList>
            <person name="Probst A.J."/>
            <person name="Ladd B."/>
            <person name="Jarett J.K."/>
            <person name="Geller-Mcgrath D.E."/>
            <person name="Sieber C.M.K."/>
            <person name="Emerson J.B."/>
            <person name="Anantharaman K."/>
            <person name="Thomas B.C."/>
            <person name="Malmstrom R."/>
            <person name="Stieglmeier M."/>
            <person name="Klingl A."/>
            <person name="Woyke T."/>
            <person name="Ryan C.M."/>
            <person name="Banfield J.F."/>
        </authorList>
    </citation>
    <scope>NUCLEOTIDE SEQUENCE [LARGE SCALE GENOMIC DNA]</scope>
</reference>
<dbReference type="SUPFAM" id="SSF82171">
    <property type="entry name" value="DPP6 N-terminal domain-like"/>
    <property type="match status" value="1"/>
</dbReference>
<evidence type="ECO:0000313" key="2">
    <source>
        <dbReference type="EMBL" id="PIT94943.1"/>
    </source>
</evidence>
<comment type="caution">
    <text evidence="2">The sequence shown here is derived from an EMBL/GenBank/DDBJ whole genome shotgun (WGS) entry which is preliminary data.</text>
</comment>
<evidence type="ECO:0000313" key="3">
    <source>
        <dbReference type="Proteomes" id="UP000228964"/>
    </source>
</evidence>
<dbReference type="Proteomes" id="UP000228964">
    <property type="component" value="Unassembled WGS sequence"/>
</dbReference>
<sequence>MDFFYKYKKILLVVGFILLVLLLGYLLYLAFFKQPIAEAPGAPIATTTTPAGLPTAKPGAGQIVTPSEETGLPGETAARAPDTIAHGGLTQTSQLNQMPSLAAVLASNGSDLQYYNQNDGKFYRLTKDGQTALLSDKIFYQVENITWSPDKNKAILEYPDGSNIIYDFLIKKQITLPIHWKDFAFSPDGSKVVMKSLGLDPDNRWLAITNNDGSKARRLEALGNKDETVYPSWSPNNQTVALYTEGIDFDRQEVFFVGLHGENFKSMVIEGRGFQPQWSPQGDRLLYSVYSSNNDLKPLLWIANAEGDTIGSNRKNLNVETWANKCVFANSVDLYCAVPEKLEEGAGLFPEMAKNTKDNLYKIDTQTGLKKLVAIPDNNYNMSNLMISNNNYYLYFTDEATKTLHKINLK</sequence>
<dbReference type="AlphaFoldDB" id="A0A2M6WQA9"/>
<dbReference type="InterPro" id="IPR011042">
    <property type="entry name" value="6-blade_b-propeller_TolB-like"/>
</dbReference>
<dbReference type="Gene3D" id="2.120.10.30">
    <property type="entry name" value="TolB, C-terminal domain"/>
    <property type="match status" value="1"/>
</dbReference>
<keyword evidence="1" id="KW-0472">Membrane</keyword>
<accession>A0A2M6WQA9</accession>
<dbReference type="PANTHER" id="PTHR36842">
    <property type="entry name" value="PROTEIN TOLB HOMOLOG"/>
    <property type="match status" value="1"/>
</dbReference>
<keyword evidence="1" id="KW-0812">Transmembrane</keyword>
<name>A0A2M6WQA9_9BACT</name>
<keyword evidence="1" id="KW-1133">Transmembrane helix</keyword>
<protein>
    <recommendedName>
        <fullName evidence="4">Dipeptidylpeptidase IV N-terminal domain-containing protein</fullName>
    </recommendedName>
</protein>
<gene>
    <name evidence="2" type="ORF">COT96_02325</name>
</gene>
<proteinExistence type="predicted"/>
<feature type="transmembrane region" description="Helical" evidence="1">
    <location>
        <begin position="12"/>
        <end position="31"/>
    </location>
</feature>
<evidence type="ECO:0000256" key="1">
    <source>
        <dbReference type="SAM" id="Phobius"/>
    </source>
</evidence>
<organism evidence="2 3">
    <name type="scientific">Candidatus Falkowbacteria bacterium CG10_big_fil_rev_8_21_14_0_10_38_22</name>
    <dbReference type="NCBI Taxonomy" id="1974564"/>
    <lineage>
        <taxon>Bacteria</taxon>
        <taxon>Candidatus Falkowiibacteriota</taxon>
    </lineage>
</organism>
<evidence type="ECO:0008006" key="4">
    <source>
        <dbReference type="Google" id="ProtNLM"/>
    </source>
</evidence>
<dbReference type="EMBL" id="PFAO01000057">
    <property type="protein sequence ID" value="PIT94943.1"/>
    <property type="molecule type" value="Genomic_DNA"/>
</dbReference>